<dbReference type="InterPro" id="IPR002545">
    <property type="entry name" value="CheW-lke_dom"/>
</dbReference>
<keyword evidence="1" id="KW-0597">Phosphoprotein</keyword>
<dbReference type="PANTHER" id="PTHR47233:SF3">
    <property type="entry name" value="CHEMOTAXIS PROTEIN CHEV"/>
    <property type="match status" value="1"/>
</dbReference>
<feature type="domain" description="CheW-like" evidence="3">
    <location>
        <begin position="19"/>
        <end position="161"/>
    </location>
</feature>
<evidence type="ECO:0000313" key="5">
    <source>
        <dbReference type="Proteomes" id="UP000033423"/>
    </source>
</evidence>
<name>A0A0F3GQD2_9BACT</name>
<dbReference type="Gene3D" id="2.30.30.40">
    <property type="entry name" value="SH3 Domains"/>
    <property type="match status" value="1"/>
</dbReference>
<dbReference type="InterPro" id="IPR011006">
    <property type="entry name" value="CheY-like_superfamily"/>
</dbReference>
<evidence type="ECO:0000256" key="1">
    <source>
        <dbReference type="PROSITE-ProRule" id="PRU00169"/>
    </source>
</evidence>
<accession>A0A0F3GQD2</accession>
<dbReference type="InterPro" id="IPR036061">
    <property type="entry name" value="CheW-like_dom_sf"/>
</dbReference>
<feature type="modified residue" description="4-aspartylphosphate" evidence="1">
    <location>
        <position position="241"/>
    </location>
</feature>
<protein>
    <submittedName>
        <fullName evidence="4">Chemotaxis protein CheW</fullName>
    </submittedName>
</protein>
<reference evidence="4 5" key="1">
    <citation type="submission" date="2015-02" db="EMBL/GenBank/DDBJ databases">
        <title>Single-cell genomics of uncultivated deep-branching MTB reveals a conserved set of magnetosome genes.</title>
        <authorList>
            <person name="Kolinko S."/>
            <person name="Richter M."/>
            <person name="Glockner F.O."/>
            <person name="Brachmann A."/>
            <person name="Schuler D."/>
        </authorList>
    </citation>
    <scope>NUCLEOTIDE SEQUENCE [LARGE SCALE GENOMIC DNA]</scope>
    <source>
        <strain evidence="4">TM-1</strain>
    </source>
</reference>
<evidence type="ECO:0000259" key="2">
    <source>
        <dbReference type="PROSITE" id="PS50110"/>
    </source>
</evidence>
<dbReference type="PROSITE" id="PS50851">
    <property type="entry name" value="CHEW"/>
    <property type="match status" value="1"/>
</dbReference>
<proteinExistence type="predicted"/>
<evidence type="ECO:0000313" key="4">
    <source>
        <dbReference type="EMBL" id="KJU84145.1"/>
    </source>
</evidence>
<dbReference type="SUPFAM" id="SSF50341">
    <property type="entry name" value="CheW-like"/>
    <property type="match status" value="1"/>
</dbReference>
<dbReference type="Pfam" id="PF00072">
    <property type="entry name" value="Response_reg"/>
    <property type="match status" value="1"/>
</dbReference>
<dbReference type="Gene3D" id="2.40.50.180">
    <property type="entry name" value="CheA-289, Domain 4"/>
    <property type="match status" value="1"/>
</dbReference>
<dbReference type="Proteomes" id="UP000033423">
    <property type="component" value="Unassembled WGS sequence"/>
</dbReference>
<feature type="domain" description="Response regulatory" evidence="2">
    <location>
        <begin position="183"/>
        <end position="308"/>
    </location>
</feature>
<keyword evidence="5" id="KW-1185">Reference proteome</keyword>
<dbReference type="EMBL" id="LACI01001599">
    <property type="protein sequence ID" value="KJU84145.1"/>
    <property type="molecule type" value="Genomic_DNA"/>
</dbReference>
<evidence type="ECO:0000259" key="3">
    <source>
        <dbReference type="PROSITE" id="PS50851"/>
    </source>
</evidence>
<dbReference type="SUPFAM" id="SSF52172">
    <property type="entry name" value="CheY-like"/>
    <property type="match status" value="1"/>
</dbReference>
<dbReference type="Pfam" id="PF01584">
    <property type="entry name" value="CheW"/>
    <property type="match status" value="1"/>
</dbReference>
<dbReference type="InterPro" id="IPR001789">
    <property type="entry name" value="Sig_transdc_resp-reg_receiver"/>
</dbReference>
<dbReference type="PROSITE" id="PS50110">
    <property type="entry name" value="RESPONSE_REGULATORY"/>
    <property type="match status" value="1"/>
</dbReference>
<dbReference type="AlphaFoldDB" id="A0A0F3GQD2"/>
<dbReference type="GO" id="GO:0006935">
    <property type="term" value="P:chemotaxis"/>
    <property type="evidence" value="ECO:0007669"/>
    <property type="project" value="InterPro"/>
</dbReference>
<dbReference type="PANTHER" id="PTHR47233">
    <property type="entry name" value="CHEMOTAXIS PROTEIN CHEV"/>
    <property type="match status" value="1"/>
</dbReference>
<dbReference type="InterPro" id="IPR024181">
    <property type="entry name" value="Chemotax_regulator_CheV"/>
</dbReference>
<dbReference type="GO" id="GO:0000160">
    <property type="term" value="P:phosphorelay signal transduction system"/>
    <property type="evidence" value="ECO:0007669"/>
    <property type="project" value="InterPro"/>
</dbReference>
<gene>
    <name evidence="4" type="ORF">MBAV_003660</name>
</gene>
<comment type="caution">
    <text evidence="4">The sequence shown here is derived from an EMBL/GenBank/DDBJ whole genome shotgun (WGS) entry which is preliminary data.</text>
</comment>
<dbReference type="SMART" id="SM00260">
    <property type="entry name" value="CheW"/>
    <property type="match status" value="1"/>
</dbReference>
<organism evidence="4 5">
    <name type="scientific">Candidatus Magnetobacterium bavaricum</name>
    <dbReference type="NCBI Taxonomy" id="29290"/>
    <lineage>
        <taxon>Bacteria</taxon>
        <taxon>Pseudomonadati</taxon>
        <taxon>Nitrospirota</taxon>
        <taxon>Thermodesulfovibrionia</taxon>
        <taxon>Thermodesulfovibrionales</taxon>
        <taxon>Candidatus Magnetobacteriaceae</taxon>
        <taxon>Candidatus Magnetobacterium</taxon>
    </lineage>
</organism>
<sequence>MGDLMEEVQRQTNLSLGNQMEMLTFHLSDGQLYAINVFKIVEVFECPKKITKMPNSHYAVKGSINFRGKSIIVIDLSEVLGLEPIDYKNTISYVIVCEYSATTQGFMVSAPDTLINKSWEEIKSPSGVMATSGYLTALAFLTDSVTVQILDIEKILTEIIGADVQVSDELTQQKKDLDFKQFHILIVEDSKTARTMMQSVLQQLGVTFTFMENAVNALAMLEELAVEHTPLSDKFFMIISDIEMPGMDGFTFTKKVKENPKLSDLYVVLHSSLSDSSTVLKTKKYGADDFISKFSPDSIAKTILNRISGKAQEKG</sequence>
<dbReference type="PIRSF" id="PIRSF002867">
    <property type="entry name" value="CheV"/>
    <property type="match status" value="1"/>
</dbReference>
<dbReference type="Gene3D" id="3.40.50.2300">
    <property type="match status" value="1"/>
</dbReference>
<dbReference type="SMART" id="SM00448">
    <property type="entry name" value="REC"/>
    <property type="match status" value="1"/>
</dbReference>